<proteinExistence type="predicted"/>
<evidence type="ECO:0000313" key="1">
    <source>
        <dbReference type="Ensembl" id="ENSCCNP00000017221.1"/>
    </source>
</evidence>
<organism evidence="1">
    <name type="scientific">Castor canadensis</name>
    <name type="common">American beaver</name>
    <dbReference type="NCBI Taxonomy" id="51338"/>
    <lineage>
        <taxon>Eukaryota</taxon>
        <taxon>Metazoa</taxon>
        <taxon>Chordata</taxon>
        <taxon>Craniata</taxon>
        <taxon>Vertebrata</taxon>
        <taxon>Euteleostomi</taxon>
        <taxon>Mammalia</taxon>
        <taxon>Eutheria</taxon>
        <taxon>Euarchontoglires</taxon>
        <taxon>Glires</taxon>
        <taxon>Rodentia</taxon>
        <taxon>Castorimorpha</taxon>
        <taxon>Castoridae</taxon>
        <taxon>Castor</taxon>
    </lineage>
</organism>
<dbReference type="Ensembl" id="ENSCCNT00000022418.1">
    <property type="protein sequence ID" value="ENSCCNP00000017221.1"/>
    <property type="gene ID" value="ENSCCNG00000017524.1"/>
</dbReference>
<dbReference type="PANTHER" id="PTHR15977:SF15">
    <property type="entry name" value="CILIA- AND FLAGELLA-ASSOCIATED PROTEIN 46"/>
    <property type="match status" value="1"/>
</dbReference>
<dbReference type="GO" id="GO:0035082">
    <property type="term" value="P:axoneme assembly"/>
    <property type="evidence" value="ECO:0007669"/>
    <property type="project" value="InterPro"/>
</dbReference>
<accession>A0A8C0ZT57</accession>
<dbReference type="GO" id="GO:0060294">
    <property type="term" value="P:cilium movement involved in cell motility"/>
    <property type="evidence" value="ECO:0007669"/>
    <property type="project" value="InterPro"/>
</dbReference>
<dbReference type="AlphaFoldDB" id="A0A8C0ZT57"/>
<name>A0A8C0ZT57_CASCN</name>
<protein>
    <submittedName>
        <fullName evidence="1">Uncharacterized protein</fullName>
    </submittedName>
</protein>
<reference evidence="1" key="1">
    <citation type="submission" date="2023-09" db="UniProtKB">
        <authorList>
            <consortium name="Ensembl"/>
        </authorList>
    </citation>
    <scope>IDENTIFICATION</scope>
</reference>
<dbReference type="PANTHER" id="PTHR15977">
    <property type="entry name" value="CILIA- AND FLAGELLA-ASSOCIATED PROTEIN 46"/>
    <property type="match status" value="1"/>
</dbReference>
<dbReference type="InterPro" id="IPR039586">
    <property type="entry name" value="CFAP46"/>
</dbReference>
<sequence>MDTILIVDQHLLQLPLEGLSVLKLGAVSVSREFSLQMLWNRLQKEELRYTGFKSARRGKDRHKCSLWGQPLLPDDKSVVCSPPILSTEMLSPISVTQNILEKFHDSFTAHWVGHLGSQNFPSQADWEQVLGSCTGFFFYGMESFLSHISVERLAAMNLQMCQMVVVLDMTSSYHSRRRKTETSESKSMVQQSLERPLKTAILLSLVGVKSIVANQWPTVLQDNALRANILWEISPEFTNSCFMLCSTDEVPPPLRDERMPLQLEFQNQEPHPTALSLVLYGLPHQAIV</sequence>